<reference evidence="1 2" key="1">
    <citation type="journal article" date="2002" name="Nature">
        <title>Genome sequence and comparative analysis of the model rodent malaria parasite Plasmodium yoelii yoelii.</title>
        <authorList>
            <person name="Carlton J.M."/>
            <person name="Angiuoli S.V."/>
            <person name="Suh B.B."/>
            <person name="Kooij T.W."/>
            <person name="Pertea M."/>
            <person name="Silva J.C."/>
            <person name="Ermolaeva M.D."/>
            <person name="Allen J.E."/>
            <person name="Selengut J.D."/>
            <person name="Koo H.L."/>
            <person name="Peterson J.D."/>
            <person name="Pop M."/>
            <person name="Kosack D.S."/>
            <person name="Shumway M.F."/>
            <person name="Bidwell S.L."/>
            <person name="Shallom S.J."/>
            <person name="van Aken S.E."/>
            <person name="Riedmuller S.B."/>
            <person name="Feldblyum T.V."/>
            <person name="Cho J.K."/>
            <person name="Quackenbush J."/>
            <person name="Sedegah M."/>
            <person name="Shoaibi A."/>
            <person name="Cummings L.M."/>
            <person name="Florens L."/>
            <person name="Yates J.R."/>
            <person name="Raine J.D."/>
            <person name="Sinden R.E."/>
            <person name="Harris M.A."/>
            <person name="Cunningham D.A."/>
            <person name="Preiser P.R."/>
            <person name="Bergman L.W."/>
            <person name="Vaidya A.B."/>
            <person name="van Lin L.H."/>
            <person name="Janse C.J."/>
            <person name="Waters A.P."/>
            <person name="Smith H.O."/>
            <person name="White O.R."/>
            <person name="Salzberg S.L."/>
            <person name="Venter J.C."/>
            <person name="Fraser C.M."/>
            <person name="Hoffman S.L."/>
            <person name="Gardner M.J."/>
            <person name="Carucci D.J."/>
        </authorList>
    </citation>
    <scope>NUCLEOTIDE SEQUENCE [LARGE SCALE GENOMIC DNA]</scope>
    <source>
        <strain evidence="1 2">17XNL</strain>
    </source>
</reference>
<comment type="caution">
    <text evidence="1">The sequence shown here is derived from an EMBL/GenBank/DDBJ whole genome shotgun (WGS) entry which is preliminary data.</text>
</comment>
<dbReference type="AlphaFoldDB" id="Q7REQ1"/>
<evidence type="ECO:0000313" key="2">
    <source>
        <dbReference type="Proteomes" id="UP000008553"/>
    </source>
</evidence>
<organism evidence="1 2">
    <name type="scientific">Plasmodium yoelii yoelii</name>
    <dbReference type="NCBI Taxonomy" id="73239"/>
    <lineage>
        <taxon>Eukaryota</taxon>
        <taxon>Sar</taxon>
        <taxon>Alveolata</taxon>
        <taxon>Apicomplexa</taxon>
        <taxon>Aconoidasida</taxon>
        <taxon>Haemosporida</taxon>
        <taxon>Plasmodiidae</taxon>
        <taxon>Plasmodium</taxon>
        <taxon>Plasmodium (Vinckeia)</taxon>
    </lineage>
</organism>
<name>Q7REQ1_PLAYO</name>
<evidence type="ECO:0000313" key="1">
    <source>
        <dbReference type="EMBL" id="EAA16974.1"/>
    </source>
</evidence>
<sequence>MGQSVEYWNRYRKIIPKYRFDPKRKLTPEPNDKWSDERMNLNGIKV</sequence>
<dbReference type="PaxDb" id="73239-Q7REQ1"/>
<gene>
    <name evidence="1" type="ORF">PY05012</name>
</gene>
<protein>
    <submittedName>
        <fullName evidence="1">Uncharacterized protein</fullName>
    </submittedName>
</protein>
<dbReference type="EMBL" id="AABL01001566">
    <property type="protein sequence ID" value="EAA16974.1"/>
    <property type="molecule type" value="Genomic_DNA"/>
</dbReference>
<accession>Q7REQ1</accession>
<dbReference type="Proteomes" id="UP000008553">
    <property type="component" value="Unassembled WGS sequence"/>
</dbReference>
<dbReference type="InParanoid" id="Q7REQ1"/>
<keyword evidence="2" id="KW-1185">Reference proteome</keyword>
<proteinExistence type="predicted"/>